<dbReference type="Pfam" id="PF01794">
    <property type="entry name" value="Ferric_reduct"/>
    <property type="match status" value="1"/>
</dbReference>
<dbReference type="PANTHER" id="PTHR32361">
    <property type="entry name" value="FERRIC/CUPRIC REDUCTASE TRANSMEMBRANE COMPONENT"/>
    <property type="match status" value="1"/>
</dbReference>
<proteinExistence type="predicted"/>
<evidence type="ECO:0000256" key="4">
    <source>
        <dbReference type="ARBA" id="ARBA00022989"/>
    </source>
</evidence>
<feature type="transmembrane region" description="Helical" evidence="7">
    <location>
        <begin position="390"/>
        <end position="410"/>
    </location>
</feature>
<keyword evidence="6 7" id="KW-0472">Membrane</keyword>
<dbReference type="PANTHER" id="PTHR32361:SF9">
    <property type="entry name" value="FERRIC REDUCTASE TRANSMEMBRANE COMPONENT 3-RELATED"/>
    <property type="match status" value="1"/>
</dbReference>
<feature type="transmembrane region" description="Helical" evidence="7">
    <location>
        <begin position="284"/>
        <end position="303"/>
    </location>
</feature>
<reference evidence="10" key="1">
    <citation type="submission" date="2023-08" db="EMBL/GenBank/DDBJ databases">
        <title>Black Yeasts Isolated from many extreme environments.</title>
        <authorList>
            <person name="Coleine C."/>
            <person name="Stajich J.E."/>
            <person name="Selbmann L."/>
        </authorList>
    </citation>
    <scope>NUCLEOTIDE SEQUENCE</scope>
    <source>
        <strain evidence="10">CCFEE 5810</strain>
    </source>
</reference>
<gene>
    <name evidence="10" type="ORF">LTR97_012387</name>
</gene>
<evidence type="ECO:0000256" key="2">
    <source>
        <dbReference type="ARBA" id="ARBA00022448"/>
    </source>
</evidence>
<organism evidence="10 11">
    <name type="scientific">Elasticomyces elasticus</name>
    <dbReference type="NCBI Taxonomy" id="574655"/>
    <lineage>
        <taxon>Eukaryota</taxon>
        <taxon>Fungi</taxon>
        <taxon>Dikarya</taxon>
        <taxon>Ascomycota</taxon>
        <taxon>Pezizomycotina</taxon>
        <taxon>Dothideomycetes</taxon>
        <taxon>Dothideomycetidae</taxon>
        <taxon>Mycosphaerellales</taxon>
        <taxon>Teratosphaeriaceae</taxon>
        <taxon>Elasticomyces</taxon>
    </lineage>
</organism>
<evidence type="ECO:0000256" key="7">
    <source>
        <dbReference type="SAM" id="Phobius"/>
    </source>
</evidence>
<keyword evidence="3 7" id="KW-0812">Transmembrane</keyword>
<evidence type="ECO:0000256" key="3">
    <source>
        <dbReference type="ARBA" id="ARBA00022692"/>
    </source>
</evidence>
<dbReference type="InterPro" id="IPR051410">
    <property type="entry name" value="Ferric/Cupric_Reductase"/>
</dbReference>
<dbReference type="Proteomes" id="UP001310594">
    <property type="component" value="Unassembled WGS sequence"/>
</dbReference>
<evidence type="ECO:0000313" key="10">
    <source>
        <dbReference type="EMBL" id="KAK5690199.1"/>
    </source>
</evidence>
<keyword evidence="8" id="KW-0732">Signal</keyword>
<keyword evidence="2" id="KW-0813">Transport</keyword>
<evidence type="ECO:0000256" key="1">
    <source>
        <dbReference type="ARBA" id="ARBA00004141"/>
    </source>
</evidence>
<evidence type="ECO:0000259" key="9">
    <source>
        <dbReference type="Pfam" id="PF01794"/>
    </source>
</evidence>
<dbReference type="GO" id="GO:0000293">
    <property type="term" value="F:ferric-chelate reductase activity"/>
    <property type="evidence" value="ECO:0007669"/>
    <property type="project" value="TreeGrafter"/>
</dbReference>
<feature type="transmembrane region" description="Helical" evidence="7">
    <location>
        <begin position="323"/>
        <end position="341"/>
    </location>
</feature>
<dbReference type="InterPro" id="IPR039261">
    <property type="entry name" value="FNR_nucleotide-bd"/>
</dbReference>
<sequence length="715" mass="79438">MAPRKMLAAALLMTSYLTGPTTAMVSSGRPGYGFIGHGIKMYDPPCAYGCQGSFGNPLLCSDDGSHSDEMGDMDMKTKVRRMDMSSEAPSPICKTTNDIYLQSLAYCISTHCQDIELWKVEQWWQLNVAGRSVVQPVPNRSLVVPVLKGYDEPLTGVSLADEETYLATYNGDHTFELSDAKSARYGIIVLVTECAIPIGLSFLRFAPFPRAFVSRFNARFVDPPLFGSRHRVPLMNTAFVPTRGQSFFIAYIILINVVLSAAGYRTSWPNSWWTNNSQQVVEYVANRTGVLSLANLAVLTLYAGRNNFLLWMTSWSQSTFLLLHRWVAVICVLQACIHSALYLQMYTHNGNDYAAESKLPYWYWGIISTLAMVIILPLSMLQFRQKLYEAFLAAHVVLALLAGVAYYYHIVYRFQHQWGYETWIYIFFGIWAFDRLVRILKMARHGLRLAQVSIIDEHYVQLSVRDVSASGHAYLYFPTLTWRVWENHPFSVATSLLSGTPVSQKHLNENRALEKSLGTTTVALDHGSKTGSQSSATTSTQSQYHDIGLTFFVRTHTGITRLLRARKTVPVLCEASYGGSHSSALNGNDLGSYARLLCIAGGVGITAIMPVVSGHHGSRVVYWGARSQALVDAVHCTWDDTALAGVDLSVVMGERLEVEAILEQELRNEPHIQTSIAVVVSGPASLADAVRIAVARHAQMADAAVIKFVEESYSW</sequence>
<dbReference type="AlphaFoldDB" id="A0AAN7ZKM9"/>
<evidence type="ECO:0000256" key="5">
    <source>
        <dbReference type="ARBA" id="ARBA00023065"/>
    </source>
</evidence>
<feature type="transmembrane region" description="Helical" evidence="7">
    <location>
        <begin position="185"/>
        <end position="206"/>
    </location>
</feature>
<dbReference type="GO" id="GO:0015677">
    <property type="term" value="P:copper ion import"/>
    <property type="evidence" value="ECO:0007669"/>
    <property type="project" value="TreeGrafter"/>
</dbReference>
<feature type="domain" description="Ferric oxidoreductase" evidence="9">
    <location>
        <begin position="288"/>
        <end position="404"/>
    </location>
</feature>
<accession>A0AAN7ZKM9</accession>
<dbReference type="SFLD" id="SFLDS00052">
    <property type="entry name" value="Ferric_Reductase_Domain"/>
    <property type="match status" value="1"/>
</dbReference>
<name>A0AAN7ZKM9_9PEZI</name>
<dbReference type="GO" id="GO:0006826">
    <property type="term" value="P:iron ion transport"/>
    <property type="evidence" value="ECO:0007669"/>
    <property type="project" value="TreeGrafter"/>
</dbReference>
<evidence type="ECO:0000256" key="6">
    <source>
        <dbReference type="ARBA" id="ARBA00023136"/>
    </source>
</evidence>
<keyword evidence="5" id="KW-0406">Ion transport</keyword>
<feature type="chain" id="PRO_5042833550" description="Ferric oxidoreductase domain-containing protein" evidence="8">
    <location>
        <begin position="24"/>
        <end position="715"/>
    </location>
</feature>
<evidence type="ECO:0000313" key="11">
    <source>
        <dbReference type="Proteomes" id="UP001310594"/>
    </source>
</evidence>
<feature type="transmembrane region" description="Helical" evidence="7">
    <location>
        <begin position="361"/>
        <end position="378"/>
    </location>
</feature>
<dbReference type="GO" id="GO:0005886">
    <property type="term" value="C:plasma membrane"/>
    <property type="evidence" value="ECO:0007669"/>
    <property type="project" value="TreeGrafter"/>
</dbReference>
<dbReference type="CDD" id="cd06186">
    <property type="entry name" value="NOX_Duox_like_FAD_NADP"/>
    <property type="match status" value="1"/>
</dbReference>
<dbReference type="GO" id="GO:0006879">
    <property type="term" value="P:intracellular iron ion homeostasis"/>
    <property type="evidence" value="ECO:0007669"/>
    <property type="project" value="TreeGrafter"/>
</dbReference>
<dbReference type="InterPro" id="IPR013130">
    <property type="entry name" value="Fe3_Rdtase_TM_dom"/>
</dbReference>
<dbReference type="EMBL" id="JAVRQU010000026">
    <property type="protein sequence ID" value="KAK5690199.1"/>
    <property type="molecule type" value="Genomic_DNA"/>
</dbReference>
<keyword evidence="4 7" id="KW-1133">Transmembrane helix</keyword>
<protein>
    <recommendedName>
        <fullName evidence="9">Ferric oxidoreductase domain-containing protein</fullName>
    </recommendedName>
</protein>
<feature type="transmembrane region" description="Helical" evidence="7">
    <location>
        <begin position="247"/>
        <end position="264"/>
    </location>
</feature>
<feature type="transmembrane region" description="Helical" evidence="7">
    <location>
        <begin position="422"/>
        <end position="440"/>
    </location>
</feature>
<feature type="signal peptide" evidence="8">
    <location>
        <begin position="1"/>
        <end position="23"/>
    </location>
</feature>
<comment type="subcellular location">
    <subcellularLocation>
        <location evidence="1">Membrane</location>
        <topology evidence="1">Multi-pass membrane protein</topology>
    </subcellularLocation>
</comment>
<comment type="caution">
    <text evidence="10">The sequence shown here is derived from an EMBL/GenBank/DDBJ whole genome shotgun (WGS) entry which is preliminary data.</text>
</comment>
<dbReference type="SUPFAM" id="SSF52343">
    <property type="entry name" value="Ferredoxin reductase-like, C-terminal NADP-linked domain"/>
    <property type="match status" value="1"/>
</dbReference>
<evidence type="ECO:0000256" key="8">
    <source>
        <dbReference type="SAM" id="SignalP"/>
    </source>
</evidence>